<evidence type="ECO:0000256" key="1">
    <source>
        <dbReference type="ARBA" id="ARBA00022737"/>
    </source>
</evidence>
<name>A0A8J3B7D5_9ACTN</name>
<dbReference type="CDD" id="cd15482">
    <property type="entry name" value="Sialidase_non-viral"/>
    <property type="match status" value="1"/>
</dbReference>
<comment type="caution">
    <text evidence="4">The sequence shown here is derived from an EMBL/GenBank/DDBJ whole genome shotgun (WGS) entry which is preliminary data.</text>
</comment>
<evidence type="ECO:0000313" key="4">
    <source>
        <dbReference type="EMBL" id="GGJ79995.1"/>
    </source>
</evidence>
<evidence type="ECO:0000259" key="3">
    <source>
        <dbReference type="Pfam" id="PF15902"/>
    </source>
</evidence>
<evidence type="ECO:0000313" key="5">
    <source>
        <dbReference type="Proteomes" id="UP000649739"/>
    </source>
</evidence>
<accession>A0A8J3B7D5</accession>
<keyword evidence="5" id="KW-1185">Reference proteome</keyword>
<sequence length="755" mass="78297">MELTLRTAGAAVVATALLALAGGAAARPADRVVGSPVVEPAHEQGPVGGADWNERQRQYPHAHLDLDALGRRAHDRARALAARAGAAAWQNLGPDKLGGRVTDLVVDPSRPDTVYAGAASGGVWRSTDAGRTFAYAWDRTITQAVGAMAVTADGTLYVGTGEANPGGGSTTVTGSGVYRSADGGATWTSLGLAGSARIGALVVDPRDSRRIVVAATGGLFSRGGERGVYGTTDGGATWKQLLAGATPTTGAVELDMSPTDPNTLYAAMWDHYRTPEKRVYGGPGSGLYRSTDGGATWARLGGGLPAASENPGRMGVVVARSDADRLYAIAMNTEGSLLGLWTSTDKGSTWQKLTNTSAVGGAQSNYGWWFGKLYVDPADPRHVFVTGISMVESVDAGASWRSNGSSFHADQHVVAFDPRVARRVFIGNDGGVYASTENGSMQGRWTKTTSLANMQFYSIAVSQQDPSRISGGLQDNGSVRSWAGWAQHLGGDGLKNLIDPTNHQKVYACSQDGSCSRSTDGGNTMQALGSTSSARRAWLTPMELDPTNPAIVYYGGNVLNRSTNSGASFTAISKDLSKGGQGGDSRWGTISAIAPARSDGRVIYVGTNDGNLWVTRDTGATWTAVNAGLPNRWITAVAVDPASADTAYVTVSGYRSGEAGAHVFRTTDGGRTWANISGNLPDTPVNDVVLDPVTKGLHIATDVGVYSAGAAGGTWAESGSSLPRVPVADLVTNVVGGRTVLTAGTFGLGVWRLTP</sequence>
<dbReference type="Pfam" id="PF15902">
    <property type="entry name" value="Sortilin-Vps10"/>
    <property type="match status" value="1"/>
</dbReference>
<organism evidence="4 5">
    <name type="scientific">Pilimelia anulata</name>
    <dbReference type="NCBI Taxonomy" id="53371"/>
    <lineage>
        <taxon>Bacteria</taxon>
        <taxon>Bacillati</taxon>
        <taxon>Actinomycetota</taxon>
        <taxon>Actinomycetes</taxon>
        <taxon>Micromonosporales</taxon>
        <taxon>Micromonosporaceae</taxon>
        <taxon>Pilimelia</taxon>
    </lineage>
</organism>
<proteinExistence type="predicted"/>
<feature type="chain" id="PRO_5039035926" description="Sortilin N-terminal domain-containing protein" evidence="2">
    <location>
        <begin position="22"/>
        <end position="755"/>
    </location>
</feature>
<dbReference type="PANTHER" id="PTHR43739:SF5">
    <property type="entry name" value="EXO-ALPHA-SIALIDASE"/>
    <property type="match status" value="1"/>
</dbReference>
<keyword evidence="2" id="KW-0732">Signal</keyword>
<feature type="domain" description="Sortilin N-terminal" evidence="3">
    <location>
        <begin position="177"/>
        <end position="300"/>
    </location>
</feature>
<feature type="signal peptide" evidence="2">
    <location>
        <begin position="1"/>
        <end position="21"/>
    </location>
</feature>
<evidence type="ECO:0000256" key="2">
    <source>
        <dbReference type="SAM" id="SignalP"/>
    </source>
</evidence>
<dbReference type="GO" id="GO:0010411">
    <property type="term" value="P:xyloglucan metabolic process"/>
    <property type="evidence" value="ECO:0007669"/>
    <property type="project" value="TreeGrafter"/>
</dbReference>
<dbReference type="Gene3D" id="2.130.10.10">
    <property type="entry name" value="YVTN repeat-like/Quinoprotein amine dehydrogenase"/>
    <property type="match status" value="5"/>
</dbReference>
<dbReference type="InterPro" id="IPR031778">
    <property type="entry name" value="Sortilin_N"/>
</dbReference>
<dbReference type="AlphaFoldDB" id="A0A8J3B7D5"/>
<dbReference type="PANTHER" id="PTHR43739">
    <property type="entry name" value="XYLOGLUCANASE (EUROFUNG)"/>
    <property type="match status" value="1"/>
</dbReference>
<gene>
    <name evidence="4" type="ORF">GCM10010123_07320</name>
</gene>
<dbReference type="SUPFAM" id="SSF110296">
    <property type="entry name" value="Oligoxyloglucan reducing end-specific cellobiohydrolase"/>
    <property type="match status" value="3"/>
</dbReference>
<dbReference type="RefSeq" id="WP_189168538.1">
    <property type="nucleotide sequence ID" value="NZ_BMQB01000001.1"/>
</dbReference>
<dbReference type="InterPro" id="IPR052025">
    <property type="entry name" value="Xyloglucanase_GH74"/>
</dbReference>
<protein>
    <recommendedName>
        <fullName evidence="3">Sortilin N-terminal domain-containing protein</fullName>
    </recommendedName>
</protein>
<dbReference type="Proteomes" id="UP000649739">
    <property type="component" value="Unassembled WGS sequence"/>
</dbReference>
<reference evidence="4" key="2">
    <citation type="submission" date="2020-09" db="EMBL/GenBank/DDBJ databases">
        <authorList>
            <person name="Sun Q."/>
            <person name="Ohkuma M."/>
        </authorList>
    </citation>
    <scope>NUCLEOTIDE SEQUENCE</scope>
    <source>
        <strain evidence="4">JCM 3090</strain>
    </source>
</reference>
<keyword evidence="1" id="KW-0677">Repeat</keyword>
<dbReference type="EMBL" id="BMQB01000001">
    <property type="protein sequence ID" value="GGJ79995.1"/>
    <property type="molecule type" value="Genomic_DNA"/>
</dbReference>
<dbReference type="InterPro" id="IPR015943">
    <property type="entry name" value="WD40/YVTN_repeat-like_dom_sf"/>
</dbReference>
<reference evidence="4" key="1">
    <citation type="journal article" date="2014" name="Int. J. Syst. Evol. Microbiol.">
        <title>Complete genome sequence of Corynebacterium casei LMG S-19264T (=DSM 44701T), isolated from a smear-ripened cheese.</title>
        <authorList>
            <consortium name="US DOE Joint Genome Institute (JGI-PGF)"/>
            <person name="Walter F."/>
            <person name="Albersmeier A."/>
            <person name="Kalinowski J."/>
            <person name="Ruckert C."/>
        </authorList>
    </citation>
    <scope>NUCLEOTIDE SEQUENCE</scope>
    <source>
        <strain evidence="4">JCM 3090</strain>
    </source>
</reference>